<dbReference type="Pfam" id="PF01381">
    <property type="entry name" value="HTH_3"/>
    <property type="match status" value="1"/>
</dbReference>
<dbReference type="Gene3D" id="1.25.40.10">
    <property type="entry name" value="Tetratricopeptide repeat domain"/>
    <property type="match status" value="1"/>
</dbReference>
<gene>
    <name evidence="3" type="ORF">K05K4_44270</name>
</gene>
<dbReference type="GO" id="GO:0004016">
    <property type="term" value="F:adenylate cyclase activity"/>
    <property type="evidence" value="ECO:0007669"/>
    <property type="project" value="TreeGrafter"/>
</dbReference>
<evidence type="ECO:0000256" key="1">
    <source>
        <dbReference type="ARBA" id="ARBA00022741"/>
    </source>
</evidence>
<proteinExistence type="predicted"/>
<organism evidence="3">
    <name type="scientific">Vibrio alginolyticus</name>
    <dbReference type="NCBI Taxonomy" id="663"/>
    <lineage>
        <taxon>Bacteria</taxon>
        <taxon>Pseudomonadati</taxon>
        <taxon>Pseudomonadota</taxon>
        <taxon>Gammaproteobacteria</taxon>
        <taxon>Vibrionales</taxon>
        <taxon>Vibrionaceae</taxon>
        <taxon>Vibrio</taxon>
    </lineage>
</organism>
<dbReference type="SMART" id="SM00028">
    <property type="entry name" value="TPR"/>
    <property type="match status" value="6"/>
</dbReference>
<dbReference type="SUPFAM" id="SSF48452">
    <property type="entry name" value="TPR-like"/>
    <property type="match status" value="2"/>
</dbReference>
<dbReference type="SMART" id="SM00530">
    <property type="entry name" value="HTH_XRE"/>
    <property type="match status" value="1"/>
</dbReference>
<dbReference type="InterPro" id="IPR011990">
    <property type="entry name" value="TPR-like_helical_dom_sf"/>
</dbReference>
<dbReference type="InterPro" id="IPR019734">
    <property type="entry name" value="TPR_rpt"/>
</dbReference>
<dbReference type="GO" id="GO:0005737">
    <property type="term" value="C:cytoplasm"/>
    <property type="evidence" value="ECO:0007669"/>
    <property type="project" value="TreeGrafter"/>
</dbReference>
<dbReference type="SUPFAM" id="SSF52540">
    <property type="entry name" value="P-loop containing nucleoside triphosphate hydrolases"/>
    <property type="match status" value="1"/>
</dbReference>
<dbReference type="InterPro" id="IPR010982">
    <property type="entry name" value="Lambda_DNA-bd_dom_sf"/>
</dbReference>
<accession>A0A1W6UT82</accession>
<dbReference type="InterPro" id="IPR001387">
    <property type="entry name" value="Cro/C1-type_HTH"/>
</dbReference>
<dbReference type="InterPro" id="IPR027417">
    <property type="entry name" value="P-loop_NTPase"/>
</dbReference>
<keyword evidence="2" id="KW-0067">ATP-binding</keyword>
<evidence type="ECO:0000313" key="3">
    <source>
        <dbReference type="EMBL" id="ARP21144.1"/>
    </source>
</evidence>
<dbReference type="Gene3D" id="3.40.50.300">
    <property type="entry name" value="P-loop containing nucleotide triphosphate hydrolases"/>
    <property type="match status" value="1"/>
</dbReference>
<reference evidence="3" key="1">
    <citation type="submission" date="2016-10" db="EMBL/GenBank/DDBJ databases">
        <title>The High Quality Genome of Vibrio alginolyticus K01M1.</title>
        <authorList>
            <person name="Wendling C."/>
            <person name="Chibani C.M."/>
            <person name="Hertel R."/>
            <person name="Sproer C."/>
            <person name="Bunk B."/>
            <person name="Overmann J."/>
            <person name="Roth O."/>
            <person name="Liesegang H."/>
        </authorList>
    </citation>
    <scope>NUCLEOTIDE SEQUENCE</scope>
    <source>
        <strain evidence="3">K05K4</strain>
    </source>
</reference>
<protein>
    <submittedName>
        <fullName evidence="3">Tetratricopeptide repeat protein</fullName>
    </submittedName>
</protein>
<dbReference type="EMBL" id="CP017903">
    <property type="protein sequence ID" value="ARP21144.1"/>
    <property type="molecule type" value="Genomic_DNA"/>
</dbReference>
<dbReference type="CDD" id="cd00093">
    <property type="entry name" value="HTH_XRE"/>
    <property type="match status" value="1"/>
</dbReference>
<keyword evidence="1" id="KW-0547">Nucleotide-binding</keyword>
<dbReference type="InterPro" id="IPR041664">
    <property type="entry name" value="AAA_16"/>
</dbReference>
<dbReference type="AlphaFoldDB" id="A0A1W6UT82"/>
<evidence type="ECO:0000256" key="2">
    <source>
        <dbReference type="ARBA" id="ARBA00022840"/>
    </source>
</evidence>
<dbReference type="PANTHER" id="PTHR16305">
    <property type="entry name" value="TESTICULAR SOLUBLE ADENYLYL CYCLASE"/>
    <property type="match status" value="1"/>
</dbReference>
<dbReference type="PROSITE" id="PS50943">
    <property type="entry name" value="HTH_CROC1"/>
    <property type="match status" value="1"/>
</dbReference>
<dbReference type="Pfam" id="PF13191">
    <property type="entry name" value="AAA_16"/>
    <property type="match status" value="1"/>
</dbReference>
<dbReference type="GO" id="GO:0003677">
    <property type="term" value="F:DNA binding"/>
    <property type="evidence" value="ECO:0007669"/>
    <property type="project" value="InterPro"/>
</dbReference>
<name>A0A1W6UT82_VIBAL</name>
<sequence length="1057" mass="120576">MANRDGRIPLNVLRLKELRKKLGLSQEKLAEECFQQGFVVSIASIKRAESGANVLYRTASNLAEYFSVPVEDLLIDRASEPLFTNVSSSPPYFFIFAIEAKCDLTAKALQTLLLSQNTTPIIQNRTFVLTWSLQESDEYIFERIRQLALQLKVALSASIRSFINVKYMHRITELSEHPNAITPINEILVKIPWGEIAACPCFISSNCARPIKPFLTGEPDFNNWHFVSLHQNHTDCFVGRKLELETLNSGIKRWQKQEAGQTYCITGTAGIGKTSLLNQVISSLSRSSCLTTEIQILNHGSADLLSPQNIFTRAICSFTREDTDDSIRQQTVESSIPSSFHLCLYWLMGVTLNESEKQLLNLMEFQTLKQTIEQSIPFLIQQRQSSKPHLIIVEDVHWADEVMLAFLETLLPYITNTNILLFLTFRQQKRLSSKQSWFANVNLIELRELSSEESYELACSITCQQNKHINDCIKLAKGHPLYLRQTLLCSQFDKDVPESLEHLVSIQLAQLPAQDRQALCTASVLGQYFQLEQLREITRIPGYVPDKLVDAGLVKLNGDQYLFHHDLICNAVFRQIDKSQCSKIHMACAKWYENRDRFLYAVHINHAKGEGVFTVLDQTAKHYLSNYQFEKALTLIEYAIKESPKAQMAYALNMKGNCLYSMGRIKESIEVLEQAIHHTENDSERVQYYLDLINPYRLTDNFVQAMSILDQAQALCEKLTLNKSLCEIHSMRGNMLFPTGQLDECEKEHLLALDYSQRANCFRAKAKSLGGLGDCAYAQGKMARSYEHLTECLQLCEEHQLLSIETANRYMLATVMIYQLQSDEALKQAQHASNLAYLTANRRAEIVSRLTAAWIFLDRNVLVQAENEISTALQLSKQLNAHRFVAFLLESSARLHWYQGKEEKALSDIDTALDLVHINKLHNFIGPWLVSTKALICGDESTALSALRTGEAWLESTCVGHNYLRFYQQGIQVAWQYKQPTLLRKYRDKLSNFTQEDPHPWGDFYIEQANLMLALLDQSSSVSELLNFNQAARKHQLNQAQISVDELDHWLSTSTQP</sequence>
<dbReference type="PANTHER" id="PTHR16305:SF28">
    <property type="entry name" value="GUANYLATE CYCLASE DOMAIN-CONTAINING PROTEIN"/>
    <property type="match status" value="1"/>
</dbReference>
<dbReference type="SUPFAM" id="SSF47413">
    <property type="entry name" value="lambda repressor-like DNA-binding domains"/>
    <property type="match status" value="1"/>
</dbReference>
<dbReference type="GO" id="GO:0005524">
    <property type="term" value="F:ATP binding"/>
    <property type="evidence" value="ECO:0007669"/>
    <property type="project" value="UniProtKB-KW"/>
</dbReference>
<dbReference type="Gene3D" id="1.10.260.40">
    <property type="entry name" value="lambda repressor-like DNA-binding domains"/>
    <property type="match status" value="1"/>
</dbReference>
<dbReference type="RefSeq" id="WP_025767914.1">
    <property type="nucleotide sequence ID" value="NZ_CP017890.1"/>
</dbReference>